<dbReference type="EMBL" id="KN833022">
    <property type="protein sequence ID" value="KIM77719.1"/>
    <property type="molecule type" value="Genomic_DNA"/>
</dbReference>
<dbReference type="Proteomes" id="UP000054166">
    <property type="component" value="Unassembled WGS sequence"/>
</dbReference>
<evidence type="ECO:0000313" key="1">
    <source>
        <dbReference type="EMBL" id="KIM77719.1"/>
    </source>
</evidence>
<reference evidence="1 2" key="1">
    <citation type="submission" date="2014-04" db="EMBL/GenBank/DDBJ databases">
        <authorList>
            <consortium name="DOE Joint Genome Institute"/>
            <person name="Kuo A."/>
            <person name="Tarkka M."/>
            <person name="Buscot F."/>
            <person name="Kohler A."/>
            <person name="Nagy L.G."/>
            <person name="Floudas D."/>
            <person name="Copeland A."/>
            <person name="Barry K.W."/>
            <person name="Cichocki N."/>
            <person name="Veneault-Fourrey C."/>
            <person name="LaButti K."/>
            <person name="Lindquist E.A."/>
            <person name="Lipzen A."/>
            <person name="Lundell T."/>
            <person name="Morin E."/>
            <person name="Murat C."/>
            <person name="Sun H."/>
            <person name="Tunlid A."/>
            <person name="Henrissat B."/>
            <person name="Grigoriev I.V."/>
            <person name="Hibbett D.S."/>
            <person name="Martin F."/>
            <person name="Nordberg H.P."/>
            <person name="Cantor M.N."/>
            <person name="Hua S.X."/>
        </authorList>
    </citation>
    <scope>NUCLEOTIDE SEQUENCE [LARGE SCALE GENOMIC DNA]</scope>
    <source>
        <strain evidence="1 2">F 1598</strain>
    </source>
</reference>
<organism evidence="1 2">
    <name type="scientific">Piloderma croceum (strain F 1598)</name>
    <dbReference type="NCBI Taxonomy" id="765440"/>
    <lineage>
        <taxon>Eukaryota</taxon>
        <taxon>Fungi</taxon>
        <taxon>Dikarya</taxon>
        <taxon>Basidiomycota</taxon>
        <taxon>Agaricomycotina</taxon>
        <taxon>Agaricomycetes</taxon>
        <taxon>Agaricomycetidae</taxon>
        <taxon>Atheliales</taxon>
        <taxon>Atheliaceae</taxon>
        <taxon>Piloderma</taxon>
    </lineage>
</organism>
<protein>
    <submittedName>
        <fullName evidence="1">Uncharacterized protein</fullName>
    </submittedName>
</protein>
<dbReference type="HOGENOM" id="CLU_2813300_0_0_1"/>
<proteinExistence type="predicted"/>
<name>A0A0C3FDB3_PILCF</name>
<reference evidence="2" key="2">
    <citation type="submission" date="2015-01" db="EMBL/GenBank/DDBJ databases">
        <title>Evolutionary Origins and Diversification of the Mycorrhizal Mutualists.</title>
        <authorList>
            <consortium name="DOE Joint Genome Institute"/>
            <consortium name="Mycorrhizal Genomics Consortium"/>
            <person name="Kohler A."/>
            <person name="Kuo A."/>
            <person name="Nagy L.G."/>
            <person name="Floudas D."/>
            <person name="Copeland A."/>
            <person name="Barry K.W."/>
            <person name="Cichocki N."/>
            <person name="Veneault-Fourrey C."/>
            <person name="LaButti K."/>
            <person name="Lindquist E.A."/>
            <person name="Lipzen A."/>
            <person name="Lundell T."/>
            <person name="Morin E."/>
            <person name="Murat C."/>
            <person name="Riley R."/>
            <person name="Ohm R."/>
            <person name="Sun H."/>
            <person name="Tunlid A."/>
            <person name="Henrissat B."/>
            <person name="Grigoriev I.V."/>
            <person name="Hibbett D.S."/>
            <person name="Martin F."/>
        </authorList>
    </citation>
    <scope>NUCLEOTIDE SEQUENCE [LARGE SCALE GENOMIC DNA]</scope>
    <source>
        <strain evidence="2">F 1598</strain>
    </source>
</reference>
<gene>
    <name evidence="1" type="ORF">PILCRDRAFT_825163</name>
</gene>
<sequence>MYGDYAPDFRSNFRDTPPPRLLLASTSDTDKRCSAAQLMGDSRHLSFVDFQEEATHILCGLGHSTYL</sequence>
<keyword evidence="2" id="KW-1185">Reference proteome</keyword>
<dbReference type="AlphaFoldDB" id="A0A0C3FDB3"/>
<accession>A0A0C3FDB3</accession>
<evidence type="ECO:0000313" key="2">
    <source>
        <dbReference type="Proteomes" id="UP000054166"/>
    </source>
</evidence>
<dbReference type="InParanoid" id="A0A0C3FDB3"/>